<organism evidence="3 4">
    <name type="scientific">Culter alburnus</name>
    <name type="common">Topmouth culter</name>
    <dbReference type="NCBI Taxonomy" id="194366"/>
    <lineage>
        <taxon>Eukaryota</taxon>
        <taxon>Metazoa</taxon>
        <taxon>Chordata</taxon>
        <taxon>Craniata</taxon>
        <taxon>Vertebrata</taxon>
        <taxon>Euteleostomi</taxon>
        <taxon>Actinopterygii</taxon>
        <taxon>Neopterygii</taxon>
        <taxon>Teleostei</taxon>
        <taxon>Ostariophysi</taxon>
        <taxon>Cypriniformes</taxon>
        <taxon>Xenocyprididae</taxon>
        <taxon>Xenocypridinae</taxon>
        <taxon>Culter</taxon>
    </lineage>
</organism>
<evidence type="ECO:0000256" key="1">
    <source>
        <dbReference type="SAM" id="MobiDB-lite"/>
    </source>
</evidence>
<accession>A0AAW2ATL1</accession>
<reference evidence="3 4" key="1">
    <citation type="submission" date="2024-05" db="EMBL/GenBank/DDBJ databases">
        <title>A high-quality chromosomal-level genome assembly of Topmouth culter (Culter alburnus).</title>
        <authorList>
            <person name="Zhao H."/>
        </authorList>
    </citation>
    <scope>NUCLEOTIDE SEQUENCE [LARGE SCALE GENOMIC DNA]</scope>
    <source>
        <strain evidence="3">CATC2023</strain>
        <tissue evidence="3">Muscle</tissue>
    </source>
</reference>
<feature type="region of interest" description="Disordered" evidence="1">
    <location>
        <begin position="471"/>
        <end position="491"/>
    </location>
</feature>
<sequence>MAKRYSTQETLDYLLQSSDKEGTETVSEEEDLTEAEPNYMDEDEEAEDDSEEREGPETFPSKNREILWTSIPPPQTQGRARAEEVRKIAPGPTRYATVRAEDIKSTFELFFTSSMQQKLLDMTNLEGQRVFGEGWANIEHEEIQAFIGLLILAGVLKSHNESAVSLWDSEMGRAIFRATMSLNKFKQLTRILRFDDKRSRAMRREHDKLAPIRQMWEDWVKRLPLMCQKNLPNMALRYGLVYTGKPPEMPREINLGRRIVLDMMDGFQGHIVTCDNFFTSYTLGTELLKKKIGMIGTIRKNKPELPSALTNTRGRAIYSSLFAFTETHAIVSYLPKKSKNVLLMSTVHSDPALSERDDQKLQMILSYNSTKGGVDNLDKIVATYTCRRKTARWPMAVFYNMVDVSAYNAFVIWREVNPSWRQDDSFRRRHFLEDLGRAFVCPFIQSRRHIPRTPASHQLMKKVQECDEDAVSSMAGPSPARPSPSGPSPAKRWRCKICLPQDLKMGTICSRCHIPICKRHSVVICENCNL</sequence>
<protein>
    <recommendedName>
        <fullName evidence="2">PiggyBac transposable element-derived protein domain-containing protein</fullName>
    </recommendedName>
</protein>
<dbReference type="InterPro" id="IPR029526">
    <property type="entry name" value="PGBD"/>
</dbReference>
<dbReference type="PANTHER" id="PTHR46599">
    <property type="entry name" value="PIGGYBAC TRANSPOSABLE ELEMENT-DERIVED PROTEIN 4"/>
    <property type="match status" value="1"/>
</dbReference>
<feature type="compositionally biased region" description="Acidic residues" evidence="1">
    <location>
        <begin position="26"/>
        <end position="54"/>
    </location>
</feature>
<gene>
    <name evidence="3" type="ORF">ABG768_021663</name>
</gene>
<feature type="region of interest" description="Disordered" evidence="1">
    <location>
        <begin position="1"/>
        <end position="82"/>
    </location>
</feature>
<dbReference type="PANTHER" id="PTHR46599:SF6">
    <property type="entry name" value="DUAL SPECIFICITY PHOSPHATASE 26"/>
    <property type="match status" value="1"/>
</dbReference>
<evidence type="ECO:0000259" key="2">
    <source>
        <dbReference type="Pfam" id="PF13843"/>
    </source>
</evidence>
<dbReference type="Pfam" id="PF13843">
    <property type="entry name" value="DDE_Tnp_1_7"/>
    <property type="match status" value="2"/>
</dbReference>
<keyword evidence="4" id="KW-1185">Reference proteome</keyword>
<feature type="domain" description="PiggyBac transposable element-derived protein" evidence="2">
    <location>
        <begin position="106"/>
        <end position="223"/>
    </location>
</feature>
<evidence type="ECO:0000313" key="3">
    <source>
        <dbReference type="EMBL" id="KAK9976458.1"/>
    </source>
</evidence>
<name>A0AAW2ATL1_CULAL</name>
<dbReference type="Proteomes" id="UP001479290">
    <property type="component" value="Unassembled WGS sequence"/>
</dbReference>
<dbReference type="EMBL" id="JAWDJR010000004">
    <property type="protein sequence ID" value="KAK9976458.1"/>
    <property type="molecule type" value="Genomic_DNA"/>
</dbReference>
<dbReference type="AlphaFoldDB" id="A0AAW2ATL1"/>
<proteinExistence type="predicted"/>
<feature type="domain" description="PiggyBac transposable element-derived protein" evidence="2">
    <location>
        <begin position="242"/>
        <end position="410"/>
    </location>
</feature>
<feature type="compositionally biased region" description="Polar residues" evidence="1">
    <location>
        <begin position="1"/>
        <end position="10"/>
    </location>
</feature>
<comment type="caution">
    <text evidence="3">The sequence shown here is derived from an EMBL/GenBank/DDBJ whole genome shotgun (WGS) entry which is preliminary data.</text>
</comment>
<evidence type="ECO:0000313" key="4">
    <source>
        <dbReference type="Proteomes" id="UP001479290"/>
    </source>
</evidence>